<dbReference type="GO" id="GO:0016020">
    <property type="term" value="C:membrane"/>
    <property type="evidence" value="ECO:0007669"/>
    <property type="project" value="TreeGrafter"/>
</dbReference>
<proteinExistence type="predicted"/>
<dbReference type="PROSITE" id="PS51635">
    <property type="entry name" value="PNPLA"/>
    <property type="match status" value="1"/>
</dbReference>
<reference evidence="6" key="1">
    <citation type="submission" date="2020-07" db="EMBL/GenBank/DDBJ databases">
        <title>Multicomponent nature underlies the extraordinary mechanical properties of spider dragline silk.</title>
        <authorList>
            <person name="Kono N."/>
            <person name="Nakamura H."/>
            <person name="Mori M."/>
            <person name="Yoshida Y."/>
            <person name="Ohtoshi R."/>
            <person name="Malay A.D."/>
            <person name="Moran D.A.P."/>
            <person name="Tomita M."/>
            <person name="Numata K."/>
            <person name="Arakawa K."/>
        </authorList>
    </citation>
    <scope>NUCLEOTIDE SEQUENCE</scope>
</reference>
<protein>
    <submittedName>
        <fullName evidence="6">Calcium-independent phospholipase A2-gamma</fullName>
    </submittedName>
</protein>
<accession>A0A8X6FA77</accession>
<organism evidence="6 7">
    <name type="scientific">Trichonephila clavata</name>
    <name type="common">Joro spider</name>
    <name type="synonym">Nephila clavata</name>
    <dbReference type="NCBI Taxonomy" id="2740835"/>
    <lineage>
        <taxon>Eukaryota</taxon>
        <taxon>Metazoa</taxon>
        <taxon>Ecdysozoa</taxon>
        <taxon>Arthropoda</taxon>
        <taxon>Chelicerata</taxon>
        <taxon>Arachnida</taxon>
        <taxon>Araneae</taxon>
        <taxon>Araneomorphae</taxon>
        <taxon>Entelegynae</taxon>
        <taxon>Araneoidea</taxon>
        <taxon>Nephilidae</taxon>
        <taxon>Trichonephila</taxon>
    </lineage>
</organism>
<dbReference type="Pfam" id="PF01734">
    <property type="entry name" value="Patatin"/>
    <property type="match status" value="1"/>
</dbReference>
<feature type="domain" description="PNPLA" evidence="5">
    <location>
        <begin position="280"/>
        <end position="474"/>
    </location>
</feature>
<name>A0A8X6FA77_TRICU</name>
<dbReference type="InterPro" id="IPR045217">
    <property type="entry name" value="PNPLA8-like"/>
</dbReference>
<dbReference type="PANTHER" id="PTHR24185:SF1">
    <property type="entry name" value="CALCIUM-INDEPENDENT PHOSPHOLIPASE A2-GAMMA"/>
    <property type="match status" value="1"/>
</dbReference>
<dbReference type="AlphaFoldDB" id="A0A8X6FA77"/>
<dbReference type="Gene3D" id="3.40.1090.10">
    <property type="entry name" value="Cytosolic phospholipase A2 catalytic domain"/>
    <property type="match status" value="1"/>
</dbReference>
<keyword evidence="2 4" id="KW-0442">Lipid degradation</keyword>
<feature type="short sequence motif" description="DGA/G" evidence="4">
    <location>
        <begin position="461"/>
        <end position="463"/>
    </location>
</feature>
<evidence type="ECO:0000256" key="2">
    <source>
        <dbReference type="ARBA" id="ARBA00022963"/>
    </source>
</evidence>
<dbReference type="CDD" id="cd07211">
    <property type="entry name" value="Pat_PNPLA8"/>
    <property type="match status" value="1"/>
</dbReference>
<dbReference type="PANTHER" id="PTHR24185">
    <property type="entry name" value="CALCIUM-INDEPENDENT PHOSPHOLIPASE A2-GAMMA"/>
    <property type="match status" value="1"/>
</dbReference>
<keyword evidence="3 4" id="KW-0443">Lipid metabolism</keyword>
<evidence type="ECO:0000256" key="1">
    <source>
        <dbReference type="ARBA" id="ARBA00022801"/>
    </source>
</evidence>
<keyword evidence="7" id="KW-1185">Reference proteome</keyword>
<dbReference type="OrthoDB" id="630895at2759"/>
<dbReference type="EMBL" id="BMAO01001590">
    <property type="protein sequence ID" value="GFQ74587.1"/>
    <property type="molecule type" value="Genomic_DNA"/>
</dbReference>
<feature type="active site" description="Nucleophile" evidence="4">
    <location>
        <position position="318"/>
    </location>
</feature>
<comment type="caution">
    <text evidence="6">The sequence shown here is derived from an EMBL/GenBank/DDBJ whole genome shotgun (WGS) entry which is preliminary data.</text>
</comment>
<feature type="active site" description="Proton acceptor" evidence="4">
    <location>
        <position position="461"/>
    </location>
</feature>
<evidence type="ECO:0000313" key="6">
    <source>
        <dbReference type="EMBL" id="GFQ74587.1"/>
    </source>
</evidence>
<dbReference type="InterPro" id="IPR002641">
    <property type="entry name" value="PNPLA_dom"/>
</dbReference>
<keyword evidence="1 4" id="KW-0378">Hydrolase</keyword>
<evidence type="ECO:0000259" key="5">
    <source>
        <dbReference type="PROSITE" id="PS51635"/>
    </source>
</evidence>
<dbReference type="GO" id="GO:0019369">
    <property type="term" value="P:arachidonate metabolic process"/>
    <property type="evidence" value="ECO:0007669"/>
    <property type="project" value="TreeGrafter"/>
</dbReference>
<evidence type="ECO:0000256" key="3">
    <source>
        <dbReference type="ARBA" id="ARBA00023098"/>
    </source>
</evidence>
<gene>
    <name evidence="6" type="primary">PNPLA8</name>
    <name evidence="6" type="ORF">TNCT_249241</name>
</gene>
<dbReference type="GO" id="GO:0047499">
    <property type="term" value="F:calcium-independent phospholipase A2 activity"/>
    <property type="evidence" value="ECO:0007669"/>
    <property type="project" value="TreeGrafter"/>
</dbReference>
<sequence>MKARAIVPKTLTSPPMFRTVISQRRKRKLMLLYHYGTSSKPATNNLPSKLSIFNWRSATSNVLPAIWKSVAVASSILNNITSQFNHIKTEHLSKNRKEKEVVKTDSNDNVKSTSAIVHSQKFISGDSSGSDIELSREVKQRSSIKKEEIGDVEQSFFEWLSGTDLRTKRKEFLEKDEKKIEKSKKPFISKTSLHQRSRFLVSSLAEASSSGSQLLRLEEVCKHLLLYPEQKTIMCKAGLVKTALLLKSNYSDKAIQEQARCVLALIGYHESPKGNGIRILSIDGGGTRGIMAIEVLRQLEARTNKKVYELFDFICGVSSGAILSLLLGGLRLSLDECESLYRKLSDEIFSRSTFWGTGRLMWSHAYYDTTAWVNVLKKTFGETLIIDTAKQKDSPKLAAISAILNLPDLQAFVFRNYDFPPRVQSYYRGTCRYRMWESIRASGAAPGYFEEYCLDEYLHQDGGILINNPTALAIHEAQLLWPSEPIQCVLSLGSGRYIPAVSPASVTSTSLKTKILKIIDSATDTEAVHITVNDLLSPDTYFRLNPYLTEFLTLDENREEKLDQMKRDAQMYLRRNEYKFSSAAQTLLLRRSLLKHTKDWIQCQKDMIF</sequence>
<dbReference type="SUPFAM" id="SSF52151">
    <property type="entry name" value="FabD/lysophospholipase-like"/>
    <property type="match status" value="1"/>
</dbReference>
<dbReference type="InterPro" id="IPR016035">
    <property type="entry name" value="Acyl_Trfase/lysoPLipase"/>
</dbReference>
<evidence type="ECO:0000256" key="4">
    <source>
        <dbReference type="PROSITE-ProRule" id="PRU01161"/>
    </source>
</evidence>
<dbReference type="GO" id="GO:0016042">
    <property type="term" value="P:lipid catabolic process"/>
    <property type="evidence" value="ECO:0007669"/>
    <property type="project" value="UniProtKB-UniRule"/>
</dbReference>
<dbReference type="Proteomes" id="UP000887116">
    <property type="component" value="Unassembled WGS sequence"/>
</dbReference>
<feature type="short sequence motif" description="GXGXXG" evidence="4">
    <location>
        <begin position="284"/>
        <end position="289"/>
    </location>
</feature>
<feature type="short sequence motif" description="GXSXG" evidence="4">
    <location>
        <begin position="316"/>
        <end position="320"/>
    </location>
</feature>
<evidence type="ECO:0000313" key="7">
    <source>
        <dbReference type="Proteomes" id="UP000887116"/>
    </source>
</evidence>